<sequence length="199" mass="21935">MTTTEGKRRAAKLVSRLQLQSKRGAAIRGRVEVVVKGSSTGRKMAAMGAARRWQRRFAATAKEEGRLGLRRALVRRCCYAQVGKKKEWAAAVSNSCGREGQRRNTGGGSDGGWAACGKGLEQRVGDWQRWEGVEDDTIITEEGRKIGGWRIAAVIGSAIMVKEEREMVVSSWEEEGKKIGGWWIATATGDAEERKKGRR</sequence>
<organism evidence="1 2">
    <name type="scientific">Ensete ventricosum</name>
    <name type="common">Abyssinian banana</name>
    <name type="synonym">Musa ensete</name>
    <dbReference type="NCBI Taxonomy" id="4639"/>
    <lineage>
        <taxon>Eukaryota</taxon>
        <taxon>Viridiplantae</taxon>
        <taxon>Streptophyta</taxon>
        <taxon>Embryophyta</taxon>
        <taxon>Tracheophyta</taxon>
        <taxon>Spermatophyta</taxon>
        <taxon>Magnoliopsida</taxon>
        <taxon>Liliopsida</taxon>
        <taxon>Zingiberales</taxon>
        <taxon>Musaceae</taxon>
        <taxon>Ensete</taxon>
    </lineage>
</organism>
<protein>
    <submittedName>
        <fullName evidence="1">Uncharacterized protein</fullName>
    </submittedName>
</protein>
<comment type="caution">
    <text evidence="1">The sequence shown here is derived from an EMBL/GenBank/DDBJ whole genome shotgun (WGS) entry which is preliminary data.</text>
</comment>
<evidence type="ECO:0000313" key="1">
    <source>
        <dbReference type="EMBL" id="RRT66846.1"/>
    </source>
</evidence>
<reference evidence="1 2" key="1">
    <citation type="journal article" date="2014" name="Agronomy (Basel)">
        <title>A Draft Genome Sequence for Ensete ventricosum, the Drought-Tolerant Tree Against Hunger.</title>
        <authorList>
            <person name="Harrison J."/>
            <person name="Moore K.A."/>
            <person name="Paszkiewicz K."/>
            <person name="Jones T."/>
            <person name="Grant M."/>
            <person name="Ambacheew D."/>
            <person name="Muzemil S."/>
            <person name="Studholme D.J."/>
        </authorList>
    </citation>
    <scope>NUCLEOTIDE SEQUENCE [LARGE SCALE GENOMIC DNA]</scope>
</reference>
<dbReference type="Proteomes" id="UP000287651">
    <property type="component" value="Unassembled WGS sequence"/>
</dbReference>
<dbReference type="AlphaFoldDB" id="A0A426ZS30"/>
<name>A0A426ZS30_ENSVE</name>
<accession>A0A426ZS30</accession>
<proteinExistence type="predicted"/>
<dbReference type="EMBL" id="AMZH03005267">
    <property type="protein sequence ID" value="RRT66846.1"/>
    <property type="molecule type" value="Genomic_DNA"/>
</dbReference>
<gene>
    <name evidence="1" type="ORF">B296_00039799</name>
</gene>
<evidence type="ECO:0000313" key="2">
    <source>
        <dbReference type="Proteomes" id="UP000287651"/>
    </source>
</evidence>